<protein>
    <submittedName>
        <fullName evidence="1">Uncharacterized protein</fullName>
    </submittedName>
</protein>
<organism evidence="1 2">
    <name type="scientific">Allacma fusca</name>
    <dbReference type="NCBI Taxonomy" id="39272"/>
    <lineage>
        <taxon>Eukaryota</taxon>
        <taxon>Metazoa</taxon>
        <taxon>Ecdysozoa</taxon>
        <taxon>Arthropoda</taxon>
        <taxon>Hexapoda</taxon>
        <taxon>Collembola</taxon>
        <taxon>Symphypleona</taxon>
        <taxon>Sminthuridae</taxon>
        <taxon>Allacma</taxon>
    </lineage>
</organism>
<name>A0A8J2PDV4_9HEXA</name>
<comment type="caution">
    <text evidence="1">The sequence shown here is derived from an EMBL/GenBank/DDBJ whole genome shotgun (WGS) entry which is preliminary data.</text>
</comment>
<dbReference type="Proteomes" id="UP000708208">
    <property type="component" value="Unassembled WGS sequence"/>
</dbReference>
<accession>A0A8J2PDV4</accession>
<reference evidence="1" key="1">
    <citation type="submission" date="2021-06" db="EMBL/GenBank/DDBJ databases">
        <authorList>
            <person name="Hodson N. C."/>
            <person name="Mongue J. A."/>
            <person name="Jaron S. K."/>
        </authorList>
    </citation>
    <scope>NUCLEOTIDE SEQUENCE</scope>
</reference>
<dbReference type="EMBL" id="CAJVCH010462636">
    <property type="protein sequence ID" value="CAG7819897.1"/>
    <property type="molecule type" value="Genomic_DNA"/>
</dbReference>
<sequence length="110" mass="12357">MRKFVKWVIGDQTVGEKIGKEFKAAGRLAKKLKISFTSEITDSTALSHVFSTRSQFPLAQRGPAKVTDRECKGNWRITLVEKLKTAQYSSCTVFWDLAHALLSVSELPLK</sequence>
<evidence type="ECO:0000313" key="2">
    <source>
        <dbReference type="Proteomes" id="UP000708208"/>
    </source>
</evidence>
<evidence type="ECO:0000313" key="1">
    <source>
        <dbReference type="EMBL" id="CAG7819897.1"/>
    </source>
</evidence>
<gene>
    <name evidence="1" type="ORF">AFUS01_LOCUS30315</name>
</gene>
<keyword evidence="2" id="KW-1185">Reference proteome</keyword>
<dbReference type="AlphaFoldDB" id="A0A8J2PDV4"/>
<proteinExistence type="predicted"/>